<dbReference type="SUPFAM" id="SSF51621">
    <property type="entry name" value="Phosphoenolpyruvate/pyruvate domain"/>
    <property type="match status" value="1"/>
</dbReference>
<evidence type="ECO:0000256" key="1">
    <source>
        <dbReference type="ARBA" id="ARBA00001968"/>
    </source>
</evidence>
<dbReference type="Pfam" id="PF03328">
    <property type="entry name" value="HpcH_HpaI"/>
    <property type="match status" value="1"/>
</dbReference>
<dbReference type="InterPro" id="IPR050251">
    <property type="entry name" value="HpcH-HpaI_aldolase"/>
</dbReference>
<gene>
    <name evidence="8" type="primary">hpcH_1</name>
    <name evidence="8" type="ORF">LAL4801_02254</name>
</gene>
<dbReference type="Gene3D" id="3.20.20.60">
    <property type="entry name" value="Phosphoenolpyruvate-binding domains"/>
    <property type="match status" value="1"/>
</dbReference>
<comment type="cofactor">
    <cofactor evidence="1">
        <name>a divalent metal cation</name>
        <dbReference type="ChEBI" id="CHEBI:60240"/>
    </cofactor>
</comment>
<dbReference type="FunFam" id="3.20.20.60:FF:000004">
    <property type="entry name" value="5-keto-4-deoxy-D-glucarate aldolase"/>
    <property type="match status" value="1"/>
</dbReference>
<keyword evidence="4 8" id="KW-0456">Lyase</keyword>
<keyword evidence="3" id="KW-0479">Metal-binding</keyword>
<keyword evidence="9" id="KW-1185">Reference proteome</keyword>
<dbReference type="InterPro" id="IPR015813">
    <property type="entry name" value="Pyrv/PenolPyrv_kinase-like_dom"/>
</dbReference>
<protein>
    <submittedName>
        <fullName evidence="8">4-hydroxy-2-oxo-heptane-1,7-dioate aldolase</fullName>
        <ecNumber evidence="8">4.1.2.-</ecNumber>
    </submittedName>
</protein>
<dbReference type="PANTHER" id="PTHR30502:SF0">
    <property type="entry name" value="PHOSPHOENOLPYRUVATE CARBOXYLASE FAMILY PROTEIN"/>
    <property type="match status" value="1"/>
</dbReference>
<evidence type="ECO:0000256" key="5">
    <source>
        <dbReference type="ARBA" id="ARBA00023317"/>
    </source>
</evidence>
<accession>A0A0M6Y123</accession>
<proteinExistence type="inferred from homology"/>
<dbReference type="GO" id="GO:0016832">
    <property type="term" value="F:aldehyde-lyase activity"/>
    <property type="evidence" value="ECO:0007669"/>
    <property type="project" value="TreeGrafter"/>
</dbReference>
<evidence type="ECO:0000256" key="2">
    <source>
        <dbReference type="ARBA" id="ARBA00005568"/>
    </source>
</evidence>
<dbReference type="PANTHER" id="PTHR30502">
    <property type="entry name" value="2-KETO-3-DEOXY-L-RHAMNONATE ALDOLASE"/>
    <property type="match status" value="1"/>
</dbReference>
<dbReference type="InterPro" id="IPR005000">
    <property type="entry name" value="Aldolase/citrate-lyase_domain"/>
</dbReference>
<sequence length="262" mass="27307">MPAPQNAFKAALNSGQPQMGCWVGLADAYTAEITASAGFDWLLIDCEHAPNDLRSMMAQLKVVEASTSKPVVRVPIGETWMIKQFLDAGAQSLLVPMVESKAQAEELVSAVRYPPVGVRGVGSALARASGFSAIPDYLTTADGEICLLVQVENRAGLADLDGILSVDGVDGVFIGPSDLAADMGHLGDPMHPEVVAAILDAMKRIKAAGKAPGILTTNLDFARTCLELGATFVATSIDVTLYAAAIRGAARQAKELLGSVEG</sequence>
<reference evidence="9" key="1">
    <citation type="submission" date="2015-07" db="EMBL/GenBank/DDBJ databases">
        <authorList>
            <person name="Rodrigo-Torres Lidia"/>
            <person name="Arahal R.David."/>
        </authorList>
    </citation>
    <scope>NUCLEOTIDE SEQUENCE [LARGE SCALE GENOMIC DNA]</scope>
    <source>
        <strain evidence="9">CECT 4801</strain>
    </source>
</reference>
<keyword evidence="5" id="KW-0670">Pyruvate</keyword>
<name>A0A0M6Y123_9HYPH</name>
<dbReference type="Proteomes" id="UP000048926">
    <property type="component" value="Unassembled WGS sequence"/>
</dbReference>
<dbReference type="OrthoDB" id="9802624at2"/>
<dbReference type="EMBL" id="CXST01000001">
    <property type="protein sequence ID" value="CTQ43812.1"/>
    <property type="molecule type" value="Genomic_DNA"/>
</dbReference>
<evidence type="ECO:0000256" key="3">
    <source>
        <dbReference type="ARBA" id="ARBA00022723"/>
    </source>
</evidence>
<dbReference type="NCBIfam" id="TIGR02311">
    <property type="entry name" value="HpaI"/>
    <property type="match status" value="1"/>
</dbReference>
<dbReference type="RefSeq" id="WP_055656075.1">
    <property type="nucleotide sequence ID" value="NZ_CP045627.1"/>
</dbReference>
<comment type="similarity">
    <text evidence="2">Belongs to the HpcH/HpaI aldolase family.</text>
</comment>
<dbReference type="EC" id="4.1.2.-" evidence="8"/>
<dbReference type="InterPro" id="IPR040442">
    <property type="entry name" value="Pyrv_kinase-like_dom_sf"/>
</dbReference>
<evidence type="ECO:0000313" key="8">
    <source>
        <dbReference type="EMBL" id="CTQ43812.1"/>
    </source>
</evidence>
<organism evidence="8 9">
    <name type="scientific">Roseibium aggregatum</name>
    <dbReference type="NCBI Taxonomy" id="187304"/>
    <lineage>
        <taxon>Bacteria</taxon>
        <taxon>Pseudomonadati</taxon>
        <taxon>Pseudomonadota</taxon>
        <taxon>Alphaproteobacteria</taxon>
        <taxon>Hyphomicrobiales</taxon>
        <taxon>Stappiaceae</taxon>
        <taxon>Roseibium</taxon>
    </lineage>
</organism>
<evidence type="ECO:0000259" key="7">
    <source>
        <dbReference type="Pfam" id="PF03328"/>
    </source>
</evidence>
<comment type="catalytic activity">
    <reaction evidence="6">
        <text>D-glyceraldehyde + pyruvate = 2-dehydro-3-deoxy-L-galactonate</text>
        <dbReference type="Rhea" id="RHEA:80055"/>
        <dbReference type="ChEBI" id="CHEBI:15361"/>
        <dbReference type="ChEBI" id="CHEBI:17378"/>
        <dbReference type="ChEBI" id="CHEBI:75545"/>
    </reaction>
</comment>
<feature type="domain" description="HpcH/HpaI aldolase/citrate lyase" evidence="7">
    <location>
        <begin position="18"/>
        <end position="243"/>
    </location>
</feature>
<dbReference type="STRING" id="187304.B0E33_18205"/>
<evidence type="ECO:0000313" key="9">
    <source>
        <dbReference type="Proteomes" id="UP000048926"/>
    </source>
</evidence>
<dbReference type="GO" id="GO:0046872">
    <property type="term" value="F:metal ion binding"/>
    <property type="evidence" value="ECO:0007669"/>
    <property type="project" value="UniProtKB-KW"/>
</dbReference>
<dbReference type="GO" id="GO:0010124">
    <property type="term" value="P:phenylacetate catabolic process"/>
    <property type="evidence" value="ECO:0007669"/>
    <property type="project" value="InterPro"/>
</dbReference>
<dbReference type="GO" id="GO:0005737">
    <property type="term" value="C:cytoplasm"/>
    <property type="evidence" value="ECO:0007669"/>
    <property type="project" value="UniProtKB-ARBA"/>
</dbReference>
<dbReference type="AlphaFoldDB" id="A0A0M6Y123"/>
<evidence type="ECO:0000256" key="4">
    <source>
        <dbReference type="ARBA" id="ARBA00023239"/>
    </source>
</evidence>
<dbReference type="InterPro" id="IPR012689">
    <property type="entry name" value="HpaI"/>
</dbReference>
<evidence type="ECO:0000256" key="6">
    <source>
        <dbReference type="ARBA" id="ARBA00045074"/>
    </source>
</evidence>